<organism evidence="2 3">
    <name type="scientific">Candidatus Jettenia caeni</name>
    <dbReference type="NCBI Taxonomy" id="247490"/>
    <lineage>
        <taxon>Bacteria</taxon>
        <taxon>Pseudomonadati</taxon>
        <taxon>Planctomycetota</taxon>
        <taxon>Candidatus Brocadiia</taxon>
        <taxon>Candidatus Brocadiales</taxon>
        <taxon>Candidatus Brocadiaceae</taxon>
        <taxon>Candidatus Jettenia</taxon>
    </lineage>
</organism>
<keyword evidence="1" id="KW-0732">Signal</keyword>
<evidence type="ECO:0000313" key="2">
    <source>
        <dbReference type="EMBL" id="GAB64307.1"/>
    </source>
</evidence>
<accession>I3IRG2</accession>
<dbReference type="STRING" id="247490.KSU1_D0998"/>
<dbReference type="AlphaFoldDB" id="I3IRG2"/>
<dbReference type="eggNOG" id="COG1520">
    <property type="taxonomic scope" value="Bacteria"/>
</dbReference>
<gene>
    <name evidence="2" type="ORF">KSU1_D0998</name>
</gene>
<evidence type="ECO:0000256" key="1">
    <source>
        <dbReference type="SAM" id="SignalP"/>
    </source>
</evidence>
<dbReference type="Proteomes" id="UP000002985">
    <property type="component" value="Unassembled WGS sequence"/>
</dbReference>
<evidence type="ECO:0000313" key="3">
    <source>
        <dbReference type="Proteomes" id="UP000002985"/>
    </source>
</evidence>
<feature type="signal peptide" evidence="1">
    <location>
        <begin position="1"/>
        <end position="28"/>
    </location>
</feature>
<sequence>MSTSKKINKLRIYFSVLLAVLCISTANANAVETSFHDNFSNATVKPEWTSPTTSLGINTAPSGQRFLGRAGSNDGLSNDTVVLTLSDVPVEGVAEVTFDVYVIRSMDGDEAFQFSGIGTTSGAFHLATSFSNLKIPIQPPQSSQSYPWPGSLPLTGTYRIGNLHYSLVNPSHFSDSTYRLRFRVPYTGDTLILRFRMSGLQEDITDESWGIDKVDVVIRD</sequence>
<dbReference type="EMBL" id="BAFH01000004">
    <property type="protein sequence ID" value="GAB64307.1"/>
    <property type="molecule type" value="Genomic_DNA"/>
</dbReference>
<dbReference type="OrthoDB" id="53254at2"/>
<comment type="caution">
    <text evidence="2">The sequence shown here is derived from an EMBL/GenBank/DDBJ whole genome shotgun (WGS) entry which is preliminary data.</text>
</comment>
<keyword evidence="3" id="KW-1185">Reference proteome</keyword>
<proteinExistence type="predicted"/>
<reference evidence="2 3" key="1">
    <citation type="journal article" date="2012" name="FEBS Lett.">
        <title>Anammox organism KSU-1 expresses a NirK-type copper-containing nitrite reductase instead of a NirS-type with cytochrome cd1.</title>
        <authorList>
            <person name="Hira D."/>
            <person name="Toh H."/>
            <person name="Migita C.T."/>
            <person name="Okubo H."/>
            <person name="Nishiyama T."/>
            <person name="Hattori M."/>
            <person name="Furukawa K."/>
            <person name="Fujii T."/>
        </authorList>
    </citation>
    <scope>NUCLEOTIDE SEQUENCE [LARGE SCALE GENOMIC DNA]</scope>
</reference>
<protein>
    <submittedName>
        <fullName evidence="2">Uncharacterized protein</fullName>
    </submittedName>
</protein>
<feature type="chain" id="PRO_5003671843" evidence="1">
    <location>
        <begin position="29"/>
        <end position="220"/>
    </location>
</feature>
<name>I3IRG2_9BACT</name>